<protein>
    <submittedName>
        <fullName evidence="1">Uncharacterized protein</fullName>
    </submittedName>
</protein>
<dbReference type="EMBL" id="BARW01032588">
    <property type="protein sequence ID" value="GAJ14636.1"/>
    <property type="molecule type" value="Genomic_DNA"/>
</dbReference>
<organism evidence="1">
    <name type="scientific">marine sediment metagenome</name>
    <dbReference type="NCBI Taxonomy" id="412755"/>
    <lineage>
        <taxon>unclassified sequences</taxon>
        <taxon>metagenomes</taxon>
        <taxon>ecological metagenomes</taxon>
    </lineage>
</organism>
<accession>X1VI19</accession>
<name>X1VI19_9ZZZZ</name>
<reference evidence="1" key="1">
    <citation type="journal article" date="2014" name="Front. Microbiol.">
        <title>High frequency of phylogenetically diverse reductive dehalogenase-homologous genes in deep subseafloor sedimentary metagenomes.</title>
        <authorList>
            <person name="Kawai M."/>
            <person name="Futagami T."/>
            <person name="Toyoda A."/>
            <person name="Takaki Y."/>
            <person name="Nishi S."/>
            <person name="Hori S."/>
            <person name="Arai W."/>
            <person name="Tsubouchi T."/>
            <person name="Morono Y."/>
            <person name="Uchiyama I."/>
            <person name="Ito T."/>
            <person name="Fujiyama A."/>
            <person name="Inagaki F."/>
            <person name="Takami H."/>
        </authorList>
    </citation>
    <scope>NUCLEOTIDE SEQUENCE</scope>
    <source>
        <strain evidence="1">Expedition CK06-06</strain>
    </source>
</reference>
<comment type="caution">
    <text evidence="1">The sequence shown here is derived from an EMBL/GenBank/DDBJ whole genome shotgun (WGS) entry which is preliminary data.</text>
</comment>
<gene>
    <name evidence="1" type="ORF">S12H4_51550</name>
</gene>
<sequence length="177" mass="21158">WEWAEDVWNRILKIFSLGEITAYFRTWIDAAINAWDWVVNSFWNVWNIVEDWWDATKITVLGWIDIVKQWVIETYDATLKGFAELQPVWDFFKGKLENLENVLNWYFEWRDQVVGAVIRWGFVTALDVAGLIAAAFLERDDFWAGWQDIRGKVADFFTDPLEFLWTLFTDWFLGPEE</sequence>
<dbReference type="AlphaFoldDB" id="X1VI19"/>
<feature type="non-terminal residue" evidence="1">
    <location>
        <position position="1"/>
    </location>
</feature>
<proteinExistence type="predicted"/>
<evidence type="ECO:0000313" key="1">
    <source>
        <dbReference type="EMBL" id="GAJ14636.1"/>
    </source>
</evidence>